<proteinExistence type="predicted"/>
<comment type="caution">
    <text evidence="3">The sequence shown here is derived from an EMBL/GenBank/DDBJ whole genome shotgun (WGS) entry which is preliminary data.</text>
</comment>
<dbReference type="InterPro" id="IPR016047">
    <property type="entry name" value="M23ase_b-sheet_dom"/>
</dbReference>
<organism evidence="3 4">
    <name type="scientific">Cohnella hongkongensis</name>
    <dbReference type="NCBI Taxonomy" id="178337"/>
    <lineage>
        <taxon>Bacteria</taxon>
        <taxon>Bacillati</taxon>
        <taxon>Bacillota</taxon>
        <taxon>Bacilli</taxon>
        <taxon>Bacillales</taxon>
        <taxon>Paenibacillaceae</taxon>
        <taxon>Cohnella</taxon>
    </lineage>
</organism>
<dbReference type="InterPro" id="IPR050570">
    <property type="entry name" value="Cell_wall_metabolism_enzyme"/>
</dbReference>
<keyword evidence="3" id="KW-0378">Hydrolase</keyword>
<accession>A0ABV9FB10</accession>
<dbReference type="Pfam" id="PF01551">
    <property type="entry name" value="Peptidase_M23"/>
    <property type="match status" value="1"/>
</dbReference>
<dbReference type="EMBL" id="JBHSEP010000002">
    <property type="protein sequence ID" value="MFC4597384.1"/>
    <property type="molecule type" value="Genomic_DNA"/>
</dbReference>
<keyword evidence="4" id="KW-1185">Reference proteome</keyword>
<dbReference type="PROSITE" id="PS51257">
    <property type="entry name" value="PROKAR_LIPOPROTEIN"/>
    <property type="match status" value="1"/>
</dbReference>
<feature type="region of interest" description="Disordered" evidence="1">
    <location>
        <begin position="21"/>
        <end position="53"/>
    </location>
</feature>
<sequence length="336" mass="37208">MMRNVALIAGFAMLLSACGGGEQGNGGASQEKTPSPEAAWTPEAGEESRGEPLKPEKVAQALQERRFGQVHAQTSEHFRNNISEEQMRSAYETFAEGVSEWKHASLMQLNDGQYRAWTDREGERGIVATFDAGDVITSLRLVPLQRFTDTDDKRTGLAYGLPFEGEWYVFWGGRNVLANYHYEYEGQRYAYDFVRVEDGYSYRGDETKNESYYAFGQPVLAPQEGEVVHVVNDIADNVPVGAMNEEQPAGNVVVIDHGNGEFSFLAHLQAGSVKVEVGDRVEKGEVVGLCGNSGNSSEPHLHYQVSDKPDLFEGKSIRVQWENELDPLQGEFVGGK</sequence>
<gene>
    <name evidence="3" type="ORF">ACFO3S_03975</name>
</gene>
<evidence type="ECO:0000259" key="2">
    <source>
        <dbReference type="Pfam" id="PF01551"/>
    </source>
</evidence>
<dbReference type="PANTHER" id="PTHR21666:SF270">
    <property type="entry name" value="MUREIN HYDROLASE ACTIVATOR ENVC"/>
    <property type="match status" value="1"/>
</dbReference>
<dbReference type="CDD" id="cd12797">
    <property type="entry name" value="M23_peptidase"/>
    <property type="match status" value="1"/>
</dbReference>
<dbReference type="InterPro" id="IPR011055">
    <property type="entry name" value="Dup_hybrid_motif"/>
</dbReference>
<protein>
    <submittedName>
        <fullName evidence="3">M23 family metallopeptidase</fullName>
        <ecNumber evidence="3">3.4.24.-</ecNumber>
    </submittedName>
</protein>
<dbReference type="EC" id="3.4.24.-" evidence="3"/>
<dbReference type="Gene3D" id="2.70.70.10">
    <property type="entry name" value="Glucose Permease (Domain IIA)"/>
    <property type="match status" value="1"/>
</dbReference>
<dbReference type="GO" id="GO:0016787">
    <property type="term" value="F:hydrolase activity"/>
    <property type="evidence" value="ECO:0007669"/>
    <property type="project" value="UniProtKB-KW"/>
</dbReference>
<feature type="domain" description="M23ase beta-sheet core" evidence="2">
    <location>
        <begin position="216"/>
        <end position="307"/>
    </location>
</feature>
<evidence type="ECO:0000313" key="3">
    <source>
        <dbReference type="EMBL" id="MFC4597384.1"/>
    </source>
</evidence>
<name>A0ABV9FB10_9BACL</name>
<dbReference type="PANTHER" id="PTHR21666">
    <property type="entry name" value="PEPTIDASE-RELATED"/>
    <property type="match status" value="1"/>
</dbReference>
<reference evidence="4" key="1">
    <citation type="journal article" date="2019" name="Int. J. Syst. Evol. Microbiol.">
        <title>The Global Catalogue of Microorganisms (GCM) 10K type strain sequencing project: providing services to taxonomists for standard genome sequencing and annotation.</title>
        <authorList>
            <consortium name="The Broad Institute Genomics Platform"/>
            <consortium name="The Broad Institute Genome Sequencing Center for Infectious Disease"/>
            <person name="Wu L."/>
            <person name="Ma J."/>
        </authorList>
    </citation>
    <scope>NUCLEOTIDE SEQUENCE [LARGE SCALE GENOMIC DNA]</scope>
    <source>
        <strain evidence="4">CCUG 49571</strain>
    </source>
</reference>
<dbReference type="Proteomes" id="UP001596028">
    <property type="component" value="Unassembled WGS sequence"/>
</dbReference>
<dbReference type="RefSeq" id="WP_378092515.1">
    <property type="nucleotide sequence ID" value="NZ_JBHSEP010000002.1"/>
</dbReference>
<dbReference type="SUPFAM" id="SSF51261">
    <property type="entry name" value="Duplicated hybrid motif"/>
    <property type="match status" value="1"/>
</dbReference>
<evidence type="ECO:0000256" key="1">
    <source>
        <dbReference type="SAM" id="MobiDB-lite"/>
    </source>
</evidence>
<evidence type="ECO:0000313" key="4">
    <source>
        <dbReference type="Proteomes" id="UP001596028"/>
    </source>
</evidence>